<evidence type="ECO:0000313" key="5">
    <source>
        <dbReference type="Proteomes" id="UP000275385"/>
    </source>
</evidence>
<dbReference type="PANTHER" id="PTHR36459:SF1">
    <property type="entry name" value="FATTY ACID DESATURASE DOMAIN-CONTAINING PROTEIN-RELATED"/>
    <property type="match status" value="1"/>
</dbReference>
<feature type="transmembrane region" description="Helical" evidence="2">
    <location>
        <begin position="302"/>
        <end position="323"/>
    </location>
</feature>
<evidence type="ECO:0000256" key="1">
    <source>
        <dbReference type="SAM" id="MobiDB-lite"/>
    </source>
</evidence>
<dbReference type="Pfam" id="PF00487">
    <property type="entry name" value="FA_desaturase"/>
    <property type="match status" value="1"/>
</dbReference>
<evidence type="ECO:0000313" key="4">
    <source>
        <dbReference type="EMBL" id="RKU40516.1"/>
    </source>
</evidence>
<dbReference type="STRING" id="177199.A0A420XXZ1"/>
<keyword evidence="2" id="KW-0472">Membrane</keyword>
<gene>
    <name evidence="4" type="ORF">DL546_001104</name>
</gene>
<dbReference type="AlphaFoldDB" id="A0A420XXZ1"/>
<dbReference type="GO" id="GO:0006629">
    <property type="term" value="P:lipid metabolic process"/>
    <property type="evidence" value="ECO:0007669"/>
    <property type="project" value="InterPro"/>
</dbReference>
<feature type="domain" description="Fatty acid desaturase" evidence="3">
    <location>
        <begin position="181"/>
        <end position="406"/>
    </location>
</feature>
<sequence>MADLVYAHDLSIADRLVLKRLEDDNVRHKSGRSGEDDEDCNMEIASGSGSSALDSGSESSASTVFSEPIRRRTTKTAVPPSSSVTSSEDEFEIAAIKAMGDPKNEAFEPTVIVSRDLRDIKLSPVLDRYLLRPYVQWAQGVARRPTDAVFVTHLLLYTCTILPSAIYLFRNFNYLHGIVHTAMAFYYMGTYTLMMHQHIHQRGVLAPQYSLFDKTFPYITDTLMGHTWNSYYFHHVKHHHIEGNGPNDLSSTLRYQRDSALDFICYFLRFMLFVWAELPLYFFSKKRPGMALKTLTCELSNYAFYFLMAKYVDLRATIFVFLLPLMLMRLGMMVGNWGQHALVHPSEPDSDYRSSITLIDVPSNRYCFNDGYHTSHHLNPLRHWRDHPAAFLEQRHKYAKEGALVFHNIDYLMLTVRLLMKDYETLAKCLVPIGDQIDMTMKEREDMLRNHTTKFTEEQIKRTFTKASS</sequence>
<reference evidence="4 5" key="1">
    <citation type="submission" date="2018-08" db="EMBL/GenBank/DDBJ databases">
        <title>Draft genome of the lignicolous fungus Coniochaeta pulveracea.</title>
        <authorList>
            <person name="Borstlap C.J."/>
            <person name="De Witt R.N."/>
            <person name="Botha A."/>
            <person name="Volschenk H."/>
        </authorList>
    </citation>
    <scope>NUCLEOTIDE SEQUENCE [LARGE SCALE GENOMIC DNA]</scope>
    <source>
        <strain evidence="4 5">CAB683</strain>
    </source>
</reference>
<feature type="transmembrane region" description="Helical" evidence="2">
    <location>
        <begin position="148"/>
        <end position="168"/>
    </location>
</feature>
<name>A0A420XXZ1_9PEZI</name>
<feature type="transmembrane region" description="Helical" evidence="2">
    <location>
        <begin position="263"/>
        <end position="282"/>
    </location>
</feature>
<evidence type="ECO:0000256" key="2">
    <source>
        <dbReference type="SAM" id="Phobius"/>
    </source>
</evidence>
<protein>
    <recommendedName>
        <fullName evidence="3">Fatty acid desaturase domain-containing protein</fullName>
    </recommendedName>
</protein>
<dbReference type="PANTHER" id="PTHR36459">
    <property type="entry name" value="ORF"/>
    <property type="match status" value="1"/>
</dbReference>
<keyword evidence="5" id="KW-1185">Reference proteome</keyword>
<feature type="region of interest" description="Disordered" evidence="1">
    <location>
        <begin position="26"/>
        <end position="84"/>
    </location>
</feature>
<organism evidence="4 5">
    <name type="scientific">Coniochaeta pulveracea</name>
    <dbReference type="NCBI Taxonomy" id="177199"/>
    <lineage>
        <taxon>Eukaryota</taxon>
        <taxon>Fungi</taxon>
        <taxon>Dikarya</taxon>
        <taxon>Ascomycota</taxon>
        <taxon>Pezizomycotina</taxon>
        <taxon>Sordariomycetes</taxon>
        <taxon>Sordariomycetidae</taxon>
        <taxon>Coniochaetales</taxon>
        <taxon>Coniochaetaceae</taxon>
        <taxon>Coniochaeta</taxon>
    </lineage>
</organism>
<dbReference type="OrthoDB" id="1470350at2759"/>
<keyword evidence="2" id="KW-1133">Transmembrane helix</keyword>
<comment type="caution">
    <text evidence="4">The sequence shown here is derived from an EMBL/GenBank/DDBJ whole genome shotgun (WGS) entry which is preliminary data.</text>
</comment>
<accession>A0A420XXZ1</accession>
<keyword evidence="2" id="KW-0812">Transmembrane</keyword>
<feature type="compositionally biased region" description="Low complexity" evidence="1">
    <location>
        <begin position="75"/>
        <end position="84"/>
    </location>
</feature>
<evidence type="ECO:0000259" key="3">
    <source>
        <dbReference type="Pfam" id="PF00487"/>
    </source>
</evidence>
<dbReference type="EMBL" id="QVQW01000100">
    <property type="protein sequence ID" value="RKU40516.1"/>
    <property type="molecule type" value="Genomic_DNA"/>
</dbReference>
<feature type="transmembrane region" description="Helical" evidence="2">
    <location>
        <begin position="174"/>
        <end position="194"/>
    </location>
</feature>
<dbReference type="InterPro" id="IPR005804">
    <property type="entry name" value="FA_desaturase_dom"/>
</dbReference>
<proteinExistence type="predicted"/>
<dbReference type="Proteomes" id="UP000275385">
    <property type="component" value="Unassembled WGS sequence"/>
</dbReference>
<feature type="compositionally biased region" description="Low complexity" evidence="1">
    <location>
        <begin position="45"/>
        <end position="62"/>
    </location>
</feature>